<dbReference type="InterPro" id="IPR011990">
    <property type="entry name" value="TPR-like_helical_dom_sf"/>
</dbReference>
<dbReference type="Proteomes" id="UP001225316">
    <property type="component" value="Unassembled WGS sequence"/>
</dbReference>
<keyword evidence="2 3" id="KW-0802">TPR repeat</keyword>
<gene>
    <name evidence="5" type="ORF">QEH52_11810</name>
</gene>
<evidence type="ECO:0000313" key="6">
    <source>
        <dbReference type="Proteomes" id="UP001225316"/>
    </source>
</evidence>
<feature type="repeat" description="TPR" evidence="3">
    <location>
        <begin position="135"/>
        <end position="168"/>
    </location>
</feature>
<dbReference type="SUPFAM" id="SSF48452">
    <property type="entry name" value="TPR-like"/>
    <property type="match status" value="1"/>
</dbReference>
<dbReference type="RefSeq" id="WP_308950683.1">
    <property type="nucleotide sequence ID" value="NZ_JARXHW010000026.1"/>
</dbReference>
<keyword evidence="6" id="KW-1185">Reference proteome</keyword>
<evidence type="ECO:0000256" key="1">
    <source>
        <dbReference type="ARBA" id="ARBA00022737"/>
    </source>
</evidence>
<dbReference type="InterPro" id="IPR051685">
    <property type="entry name" value="Ycf3/AcsC/BcsC/TPR_MFPF"/>
</dbReference>
<dbReference type="PROSITE" id="PS50005">
    <property type="entry name" value="TPR"/>
    <property type="match status" value="1"/>
</dbReference>
<accession>A0ABU1AVM2</accession>
<keyword evidence="4" id="KW-0732">Signal</keyword>
<sequence length="324" mass="36123">MMAITRINNFFRRQSFQLLLLSILTLPVGAQSSGESSQKLEDLEDAAIATNTQTGTTSSSQVSQSSPNALVTEAYQLLQSGDSDGALEHFQQALLIDHQDLAALLGQAMIYAESERHNEAFASYDAIVQTHPRHAFAWNGRGLAAFNMEDFDTALRSFEQATSEQPINGFFYETLAWTQMCRGDFSQAALSAKTATLMYNKKNESSVYPQLIAYFSYLETGEVQQAQNSLKYAVQNKPLNHWPAPVVDYLNDSIDAAELISYVMDTAQETEAHTYIGLKLRANHQPEQAKPHFEWVARHGDTRVFEYTLARVLTLHDSVALLAP</sequence>
<dbReference type="Pfam" id="PF13181">
    <property type="entry name" value="TPR_8"/>
    <property type="match status" value="1"/>
</dbReference>
<keyword evidence="1" id="KW-0677">Repeat</keyword>
<dbReference type="PANTHER" id="PTHR44943">
    <property type="entry name" value="CELLULOSE SYNTHASE OPERON PROTEIN C"/>
    <property type="match status" value="1"/>
</dbReference>
<dbReference type="SMART" id="SM00028">
    <property type="entry name" value="TPR"/>
    <property type="match status" value="4"/>
</dbReference>
<name>A0ABU1AVM2_9BACT</name>
<dbReference type="EMBL" id="JARXHW010000026">
    <property type="protein sequence ID" value="MDQ8208198.1"/>
    <property type="molecule type" value="Genomic_DNA"/>
</dbReference>
<evidence type="ECO:0000313" key="5">
    <source>
        <dbReference type="EMBL" id="MDQ8208198.1"/>
    </source>
</evidence>
<dbReference type="InterPro" id="IPR019734">
    <property type="entry name" value="TPR_rpt"/>
</dbReference>
<feature type="chain" id="PRO_5047414637" evidence="4">
    <location>
        <begin position="31"/>
        <end position="324"/>
    </location>
</feature>
<protein>
    <submittedName>
        <fullName evidence="5">Tetratricopeptide repeat protein</fullName>
    </submittedName>
</protein>
<evidence type="ECO:0000256" key="4">
    <source>
        <dbReference type="SAM" id="SignalP"/>
    </source>
</evidence>
<comment type="caution">
    <text evidence="5">The sequence shown here is derived from an EMBL/GenBank/DDBJ whole genome shotgun (WGS) entry which is preliminary data.</text>
</comment>
<reference evidence="5 6" key="1">
    <citation type="submission" date="2023-04" db="EMBL/GenBank/DDBJ databases">
        <title>A novel bacteria isolated from coastal sediment.</title>
        <authorList>
            <person name="Liu X.-J."/>
            <person name="Du Z.-J."/>
        </authorList>
    </citation>
    <scope>NUCLEOTIDE SEQUENCE [LARGE SCALE GENOMIC DNA]</scope>
    <source>
        <strain evidence="5 6">SDUM461003</strain>
    </source>
</reference>
<proteinExistence type="predicted"/>
<evidence type="ECO:0000256" key="3">
    <source>
        <dbReference type="PROSITE-ProRule" id="PRU00339"/>
    </source>
</evidence>
<feature type="signal peptide" evidence="4">
    <location>
        <begin position="1"/>
        <end position="30"/>
    </location>
</feature>
<evidence type="ECO:0000256" key="2">
    <source>
        <dbReference type="ARBA" id="ARBA00022803"/>
    </source>
</evidence>
<organism evidence="5 6">
    <name type="scientific">Thalassobacterium maritimum</name>
    <dbReference type="NCBI Taxonomy" id="3041265"/>
    <lineage>
        <taxon>Bacteria</taxon>
        <taxon>Pseudomonadati</taxon>
        <taxon>Verrucomicrobiota</taxon>
        <taxon>Opitutia</taxon>
        <taxon>Puniceicoccales</taxon>
        <taxon>Coraliomargaritaceae</taxon>
        <taxon>Thalassobacterium</taxon>
    </lineage>
</organism>
<dbReference type="Pfam" id="PF13432">
    <property type="entry name" value="TPR_16"/>
    <property type="match status" value="1"/>
</dbReference>
<dbReference type="Gene3D" id="1.25.40.10">
    <property type="entry name" value="Tetratricopeptide repeat domain"/>
    <property type="match status" value="1"/>
</dbReference>
<dbReference type="PANTHER" id="PTHR44943:SF4">
    <property type="entry name" value="TPR REPEAT-CONTAINING PROTEIN MJ0798"/>
    <property type="match status" value="1"/>
</dbReference>